<comment type="caution">
    <text evidence="2">The sequence shown here is derived from an EMBL/GenBank/DDBJ whole genome shotgun (WGS) entry which is preliminary data.</text>
</comment>
<dbReference type="NCBIfam" id="NF040466">
    <property type="entry name" value="ydjY_domain"/>
    <property type="match status" value="1"/>
</dbReference>
<gene>
    <name evidence="2" type="ORF">CEE69_28435</name>
</gene>
<sequence>MIEKFMSMKSVSGLRQSDLRSNPWTWPPVAGVEVIRSGRLSLTVLAVMLFTLIGSTCPTNVRAQDDSGQNNAGTEQASDAEDQRSLGVAAPDDPDPYDDAAIQAELEEWDRQMRAMADKYAAPPGAKQITKLPDLWIDTKAKRIYIDGYVTMRKGGLEMFACPVGTKEHESVVAAFAKSKEVHAGLLALGTKSGTPVSYDPEFKPPTGQPVAVWVTWRDEAGKFKVADARSWVQNNETKKSLAEQWVFAGSQLWTDPVDKVTHYSADSGDMICVSNFSSAMLDVPFSSSAQAGNLLFLAFTEHIPEQATSVRLVLVPQFENDPTATTPPDESILPLPSKDKKKPAEKTDDAKAASKSSESESSQNATGNR</sequence>
<dbReference type="Proteomes" id="UP000225740">
    <property type="component" value="Unassembled WGS sequence"/>
</dbReference>
<proteinExistence type="predicted"/>
<feature type="region of interest" description="Disordered" evidence="1">
    <location>
        <begin position="60"/>
        <end position="98"/>
    </location>
</feature>
<feature type="compositionally biased region" description="Low complexity" evidence="1">
    <location>
        <begin position="354"/>
        <end position="363"/>
    </location>
</feature>
<feature type="compositionally biased region" description="Basic and acidic residues" evidence="1">
    <location>
        <begin position="343"/>
        <end position="353"/>
    </location>
</feature>
<evidence type="ECO:0000313" key="3">
    <source>
        <dbReference type="Proteomes" id="UP000225740"/>
    </source>
</evidence>
<dbReference type="InterPro" id="IPR047750">
    <property type="entry name" value="YdjY-like"/>
</dbReference>
<dbReference type="AlphaFoldDB" id="A0A2G1VYN7"/>
<feature type="region of interest" description="Disordered" evidence="1">
    <location>
        <begin position="321"/>
        <end position="370"/>
    </location>
</feature>
<organism evidence="2 3">
    <name type="scientific">Rhodopirellula bahusiensis</name>
    <dbReference type="NCBI Taxonomy" id="2014065"/>
    <lineage>
        <taxon>Bacteria</taxon>
        <taxon>Pseudomonadati</taxon>
        <taxon>Planctomycetota</taxon>
        <taxon>Planctomycetia</taxon>
        <taxon>Pirellulales</taxon>
        <taxon>Pirellulaceae</taxon>
        <taxon>Rhodopirellula</taxon>
    </lineage>
</organism>
<dbReference type="EMBL" id="NIZW01000036">
    <property type="protein sequence ID" value="PHQ31906.1"/>
    <property type="molecule type" value="Genomic_DNA"/>
</dbReference>
<name>A0A2G1VYN7_9BACT</name>
<protein>
    <submittedName>
        <fullName evidence="2">Uncharacterized protein</fullName>
    </submittedName>
</protein>
<accession>A0A2G1VYN7</accession>
<feature type="compositionally biased region" description="Polar residues" evidence="1">
    <location>
        <begin position="60"/>
        <end position="77"/>
    </location>
</feature>
<evidence type="ECO:0000313" key="2">
    <source>
        <dbReference type="EMBL" id="PHQ31906.1"/>
    </source>
</evidence>
<dbReference type="OrthoDB" id="247135at2"/>
<reference evidence="2 3" key="1">
    <citation type="submission" date="2017-06" db="EMBL/GenBank/DDBJ databases">
        <title>Description of Rhodopirellula bahusiensis sp. nov.</title>
        <authorList>
            <person name="Kizina J."/>
            <person name="Harder J."/>
        </authorList>
    </citation>
    <scope>NUCLEOTIDE SEQUENCE [LARGE SCALE GENOMIC DNA]</scope>
    <source>
        <strain evidence="2 3">SWK21</strain>
    </source>
</reference>
<evidence type="ECO:0000256" key="1">
    <source>
        <dbReference type="SAM" id="MobiDB-lite"/>
    </source>
</evidence>
<keyword evidence="3" id="KW-1185">Reference proteome</keyword>